<protein>
    <submittedName>
        <fullName evidence="1">Uncharacterized protein</fullName>
    </submittedName>
</protein>
<dbReference type="RefSeq" id="WP_011292897.1">
    <property type="nucleotide sequence ID" value="NZ_AOSG01000072.1"/>
</dbReference>
<gene>
    <name evidence="1" type="ORF">TM51_12715</name>
</gene>
<evidence type="ECO:0000313" key="2">
    <source>
        <dbReference type="Proteomes" id="UP000014184"/>
    </source>
</evidence>
<reference evidence="1 2" key="1">
    <citation type="journal article" date="2013" name="Genome Announc.">
        <title>Draft Genome Sequence of the Lignocellulose Decomposer Thermobifida fusca Strain TM51.</title>
        <authorList>
            <person name="Toth A."/>
            <person name="Barna T."/>
            <person name="Nagy I."/>
            <person name="Horvath B."/>
            <person name="Nagy I."/>
            <person name="Tancsics A."/>
            <person name="Kriszt B."/>
            <person name="Baka E."/>
            <person name="Fekete C."/>
            <person name="Kukolya J."/>
        </authorList>
    </citation>
    <scope>NUCLEOTIDE SEQUENCE [LARGE SCALE GENOMIC DNA]</scope>
    <source>
        <strain evidence="1 2">TM51</strain>
    </source>
</reference>
<accession>A0A9P2T8Y8</accession>
<dbReference type="Proteomes" id="UP000014184">
    <property type="component" value="Unassembled WGS sequence"/>
</dbReference>
<sequence length="108" mass="12079">MVHPTHPTRPVTPAAILTQSLQRKRLARLAEAVSSHGIWARVIDDGRPFLRVSNPQSEFAVEDITCERRGQGYVFVTSFGMYLGDCDDRSLRPSVERTARLLGVELSN</sequence>
<comment type="caution">
    <text evidence="1">The sequence shown here is derived from an EMBL/GenBank/DDBJ whole genome shotgun (WGS) entry which is preliminary data.</text>
</comment>
<evidence type="ECO:0000313" key="1">
    <source>
        <dbReference type="EMBL" id="EOR70403.1"/>
    </source>
</evidence>
<dbReference type="EMBL" id="AOSG01000072">
    <property type="protein sequence ID" value="EOR70403.1"/>
    <property type="molecule type" value="Genomic_DNA"/>
</dbReference>
<proteinExistence type="predicted"/>
<name>A0A9P2T8Y8_THEFU</name>
<dbReference type="AlphaFoldDB" id="A0A9P2T8Y8"/>
<keyword evidence="2" id="KW-1185">Reference proteome</keyword>
<organism evidence="1 2">
    <name type="scientific">Thermobifida fusca TM51</name>
    <dbReference type="NCBI Taxonomy" id="1169414"/>
    <lineage>
        <taxon>Bacteria</taxon>
        <taxon>Bacillati</taxon>
        <taxon>Actinomycetota</taxon>
        <taxon>Actinomycetes</taxon>
        <taxon>Streptosporangiales</taxon>
        <taxon>Nocardiopsidaceae</taxon>
        <taxon>Thermobifida</taxon>
    </lineage>
</organism>